<gene>
    <name evidence="1" type="ORF">SAMN04488567_3056</name>
</gene>
<evidence type="ECO:0008006" key="3">
    <source>
        <dbReference type="Google" id="ProtNLM"/>
    </source>
</evidence>
<keyword evidence="2" id="KW-1185">Reference proteome</keyword>
<evidence type="ECO:0000313" key="2">
    <source>
        <dbReference type="Proteomes" id="UP000198922"/>
    </source>
</evidence>
<dbReference type="RefSeq" id="WP_090113407.1">
    <property type="nucleotide sequence ID" value="NZ_FNAT01000005.1"/>
</dbReference>
<reference evidence="2" key="1">
    <citation type="submission" date="2016-10" db="EMBL/GenBank/DDBJ databases">
        <authorList>
            <person name="Varghese N."/>
            <person name="Submissions S."/>
        </authorList>
    </citation>
    <scope>NUCLEOTIDE SEQUENCE [LARGE SCALE GENOMIC DNA]</scope>
    <source>
        <strain evidence="2">DSM 21424</strain>
    </source>
</reference>
<organism evidence="1 2">
    <name type="scientific">Limimaricola pyoseonensis</name>
    <dbReference type="NCBI Taxonomy" id="521013"/>
    <lineage>
        <taxon>Bacteria</taxon>
        <taxon>Pseudomonadati</taxon>
        <taxon>Pseudomonadota</taxon>
        <taxon>Alphaproteobacteria</taxon>
        <taxon>Rhodobacterales</taxon>
        <taxon>Paracoccaceae</taxon>
        <taxon>Limimaricola</taxon>
    </lineage>
</organism>
<name>A0A1G7H385_9RHOB</name>
<proteinExistence type="predicted"/>
<sequence length="318" mass="35355">MTHSAPDLEIDLTGLSDREWQTRIEAIGEEHGYCEPLGEADMALFVDAGPRLLVTFETRDAIARRPDGAPRGFDLVRRNGWSLLALISDDEGWFRTPQVWGYVDRLVDDGFFEDFERVLFFGHHAGGYAAAAYSVAAPGARVLALRPVATLDPAVAGWDRRHLAQRRLDFTSRYGYAPDMVEAAHEVHVLHDPLHPADAIHAALFRRPNVTPLRAAHAGSRLEMILEAEGLVAPLIEAAMEDRLDVESFARLWRARRASPHYLRLMLRRLEEAGRPGLLARLCRHGLTTPDAALFARKLAVLQAAAPQHRSPPVPRAG</sequence>
<dbReference type="OrthoDB" id="7840273at2"/>
<dbReference type="STRING" id="521013.SAMN04488567_3056"/>
<evidence type="ECO:0000313" key="1">
    <source>
        <dbReference type="EMBL" id="SDE94811.1"/>
    </source>
</evidence>
<dbReference type="EMBL" id="FNAT01000005">
    <property type="protein sequence ID" value="SDE94811.1"/>
    <property type="molecule type" value="Genomic_DNA"/>
</dbReference>
<dbReference type="AlphaFoldDB" id="A0A1G7H385"/>
<accession>A0A1G7H385</accession>
<protein>
    <recommendedName>
        <fullName evidence="3">Phosphoadenosine phosphosulfate reductase</fullName>
    </recommendedName>
</protein>
<dbReference type="Proteomes" id="UP000198922">
    <property type="component" value="Unassembled WGS sequence"/>
</dbReference>